<dbReference type="PROSITE" id="PS51491">
    <property type="entry name" value="TAU_MAP_2"/>
    <property type="match status" value="4"/>
</dbReference>
<evidence type="ECO:0000313" key="8">
    <source>
        <dbReference type="EMBL" id="CAH0723731.1"/>
    </source>
</evidence>
<feature type="compositionally biased region" description="Basic and acidic residues" evidence="7">
    <location>
        <begin position="271"/>
        <end position="300"/>
    </location>
</feature>
<dbReference type="Pfam" id="PF00418">
    <property type="entry name" value="Tubulin-binding"/>
    <property type="match status" value="4"/>
</dbReference>
<dbReference type="OrthoDB" id="9378527at2759"/>
<feature type="compositionally biased region" description="Polar residues" evidence="7">
    <location>
        <begin position="480"/>
        <end position="494"/>
    </location>
</feature>
<feature type="compositionally biased region" description="Polar residues" evidence="7">
    <location>
        <begin position="332"/>
        <end position="358"/>
    </location>
</feature>
<feature type="compositionally biased region" description="Low complexity" evidence="7">
    <location>
        <begin position="18"/>
        <end position="32"/>
    </location>
</feature>
<feature type="compositionally biased region" description="Polar residues" evidence="7">
    <location>
        <begin position="369"/>
        <end position="384"/>
    </location>
</feature>
<feature type="compositionally biased region" description="Low complexity" evidence="7">
    <location>
        <begin position="510"/>
        <end position="524"/>
    </location>
</feature>
<sequence length="749" mass="79689">MEQIPSNHVNRAPVEPRNSSGSNGLESSGQSLPTRPPFTRADSRSNFSPQSLRPGGPQLQQRPQFQAGGPVTSPPQFGPRPGTPVQRGPSPAGPPGSPQIRNQSPGIRPNQPVNLPQQGVRPSQSPTSAQPQRGPVPNNLQFGPRQPPQFVTTPNGTSKTTLGASNSTQLPRQPSQSSLKGPDSPNPLTSKPANLENQIGPNENHNNIKPDSGNEVPGATKARSFSISAAPGSPSPLKLDDDRRKSVSAVGGRYDDLVSRSSGLGLIQEMRGSKDIIGSKESVKSEASYEGKDMPDRPESRLAGSKMTESFIGSYSNTSPKKKIDDDDDVVSQNNLSSMKNDTCQNKPDLSDRSPSLTRSDDSPEPKNVLQQSAISNKTPSGTPEPQRPKTPKSDIKQEIKSESNKEVKPTVTANKIVTKSPSTESKSPLEPKSPISLNKKPTELKTSITPSDSKKSTPRKVASAPSSRPKDGDNDSGVDESTQGNDLNGSPGSPNKKLPSKLPTKEKSSSSLKQSLSRSSSKSATAKTPETPQPNDKKKVPMNKVQVGNAPSPNIKAVKSKIGSLDNTTYKPGGGKVKIENRKLDFNKVTPKIAAKNDAYTPSGGAKKITTTKLEWNAKSKIGSLQNASYKPGGGDKKIETVKLDFKEKAKPKVASTINITHKPGGGAVKIENQKLDFKAQSKVGSLDNVKHKPGGGDIKIFDDKDYIKQIGGHSPLPNSLGQSRQESPVPPAAQPPKADENLNQQPC</sequence>
<feature type="compositionally biased region" description="Polar residues" evidence="7">
    <location>
        <begin position="99"/>
        <end position="131"/>
    </location>
</feature>
<proteinExistence type="predicted"/>
<dbReference type="GO" id="GO:0043005">
    <property type="term" value="C:neuron projection"/>
    <property type="evidence" value="ECO:0007669"/>
    <property type="project" value="TreeGrafter"/>
</dbReference>
<keyword evidence="3" id="KW-0597">Phosphoprotein</keyword>
<evidence type="ECO:0000313" key="9">
    <source>
        <dbReference type="Proteomes" id="UP000838878"/>
    </source>
</evidence>
<keyword evidence="5 6" id="KW-0206">Cytoskeleton</keyword>
<keyword evidence="4" id="KW-0677">Repeat</keyword>
<dbReference type="AlphaFoldDB" id="A0A8J9YDH0"/>
<dbReference type="PROSITE" id="PS00229">
    <property type="entry name" value="TAU_MAP_1"/>
    <property type="match status" value="1"/>
</dbReference>
<feature type="compositionally biased region" description="Polar residues" evidence="7">
    <location>
        <begin position="149"/>
        <end position="179"/>
    </location>
</feature>
<name>A0A8J9YDH0_9NEOP</name>
<feature type="compositionally biased region" description="Polar residues" evidence="7">
    <location>
        <begin position="186"/>
        <end position="209"/>
    </location>
</feature>
<keyword evidence="9" id="KW-1185">Reference proteome</keyword>
<dbReference type="GO" id="GO:0031175">
    <property type="term" value="P:neuron projection development"/>
    <property type="evidence" value="ECO:0007669"/>
    <property type="project" value="TreeGrafter"/>
</dbReference>
<dbReference type="GO" id="GO:0005874">
    <property type="term" value="C:microtubule"/>
    <property type="evidence" value="ECO:0007669"/>
    <property type="project" value="UniProtKB-KW"/>
</dbReference>
<feature type="compositionally biased region" description="Polar residues" evidence="7">
    <location>
        <begin position="412"/>
        <end position="427"/>
    </location>
</feature>
<reference evidence="8" key="1">
    <citation type="submission" date="2021-12" db="EMBL/GenBank/DDBJ databases">
        <authorList>
            <person name="Martin H S."/>
        </authorList>
    </citation>
    <scope>NUCLEOTIDE SEQUENCE</scope>
</reference>
<gene>
    <name evidence="8" type="ORF">BINO364_LOCUS9522</name>
</gene>
<evidence type="ECO:0000256" key="3">
    <source>
        <dbReference type="ARBA" id="ARBA00022553"/>
    </source>
</evidence>
<feature type="compositionally biased region" description="Low complexity" evidence="7">
    <location>
        <begin position="52"/>
        <end position="64"/>
    </location>
</feature>
<dbReference type="PANTHER" id="PTHR11501:SF18">
    <property type="entry name" value="MICROTUBULE-ASSOCIATED PROTEIN"/>
    <property type="match status" value="1"/>
</dbReference>
<keyword evidence="2 6" id="KW-0963">Cytoplasm</keyword>
<organism evidence="8 9">
    <name type="scientific">Brenthis ino</name>
    <name type="common">lesser marbled fritillary</name>
    <dbReference type="NCBI Taxonomy" id="405034"/>
    <lineage>
        <taxon>Eukaryota</taxon>
        <taxon>Metazoa</taxon>
        <taxon>Ecdysozoa</taxon>
        <taxon>Arthropoda</taxon>
        <taxon>Hexapoda</taxon>
        <taxon>Insecta</taxon>
        <taxon>Pterygota</taxon>
        <taxon>Neoptera</taxon>
        <taxon>Endopterygota</taxon>
        <taxon>Lepidoptera</taxon>
        <taxon>Glossata</taxon>
        <taxon>Ditrysia</taxon>
        <taxon>Papilionoidea</taxon>
        <taxon>Nymphalidae</taxon>
        <taxon>Heliconiinae</taxon>
        <taxon>Argynnini</taxon>
        <taxon>Brenthis</taxon>
    </lineage>
</organism>
<feature type="compositionally biased region" description="Polar residues" evidence="7">
    <location>
        <begin position="525"/>
        <end position="535"/>
    </location>
</feature>
<feature type="compositionally biased region" description="Polar residues" evidence="7">
    <location>
        <begin position="718"/>
        <end position="728"/>
    </location>
</feature>
<dbReference type="Proteomes" id="UP000838878">
    <property type="component" value="Chromosome 4"/>
</dbReference>
<evidence type="ECO:0000256" key="6">
    <source>
        <dbReference type="RuleBase" id="RU000686"/>
    </source>
</evidence>
<feature type="compositionally biased region" description="Polar residues" evidence="7">
    <location>
        <begin position="307"/>
        <end position="319"/>
    </location>
</feature>
<accession>A0A8J9YDH0</accession>
<evidence type="ECO:0000256" key="1">
    <source>
        <dbReference type="ARBA" id="ARBA00004245"/>
    </source>
</evidence>
<comment type="subcellular location">
    <subcellularLocation>
        <location evidence="1 6">Cytoplasm</location>
        <location evidence="1 6">Cytoskeleton</location>
    </subcellularLocation>
</comment>
<evidence type="ECO:0000256" key="2">
    <source>
        <dbReference type="ARBA" id="ARBA00022490"/>
    </source>
</evidence>
<feature type="region of interest" description="Disordered" evidence="7">
    <location>
        <begin position="711"/>
        <end position="749"/>
    </location>
</feature>
<dbReference type="GO" id="GO:0008017">
    <property type="term" value="F:microtubule binding"/>
    <property type="evidence" value="ECO:0007669"/>
    <property type="project" value="InterPro"/>
</dbReference>
<dbReference type="GO" id="GO:0000226">
    <property type="term" value="P:microtubule cytoskeleton organization"/>
    <property type="evidence" value="ECO:0007669"/>
    <property type="project" value="TreeGrafter"/>
</dbReference>
<dbReference type="PANTHER" id="PTHR11501">
    <property type="entry name" value="MICROTUBULE-ASSOCIATED PROTEIN"/>
    <property type="match status" value="1"/>
</dbReference>
<evidence type="ECO:0000256" key="7">
    <source>
        <dbReference type="SAM" id="MobiDB-lite"/>
    </source>
</evidence>
<evidence type="ECO:0000256" key="4">
    <source>
        <dbReference type="ARBA" id="ARBA00022737"/>
    </source>
</evidence>
<dbReference type="EMBL" id="OV170224">
    <property type="protein sequence ID" value="CAH0723731.1"/>
    <property type="molecule type" value="Genomic_DNA"/>
</dbReference>
<protein>
    <recommendedName>
        <fullName evidence="6">Microtubule-associated protein</fullName>
    </recommendedName>
</protein>
<dbReference type="InterPro" id="IPR001084">
    <property type="entry name" value="MAP_tubulin-bd_rpt"/>
</dbReference>
<evidence type="ECO:0000256" key="5">
    <source>
        <dbReference type="ARBA" id="ARBA00023212"/>
    </source>
</evidence>
<keyword evidence="6" id="KW-0493">Microtubule</keyword>
<feature type="compositionally biased region" description="Pro residues" evidence="7">
    <location>
        <begin position="72"/>
        <end position="82"/>
    </location>
</feature>
<feature type="non-terminal residue" evidence="8">
    <location>
        <position position="749"/>
    </location>
</feature>
<dbReference type="InterPro" id="IPR027324">
    <property type="entry name" value="MAP2/MAP4/Tau"/>
</dbReference>
<feature type="region of interest" description="Disordered" evidence="7">
    <location>
        <begin position="1"/>
        <end position="578"/>
    </location>
</feature>
<feature type="compositionally biased region" description="Basic and acidic residues" evidence="7">
    <location>
        <begin position="392"/>
        <end position="409"/>
    </location>
</feature>